<protein>
    <submittedName>
        <fullName evidence="1">Uncharacterized protein</fullName>
    </submittedName>
</protein>
<accession>A0A6N2LSF4</accession>
<proteinExistence type="predicted"/>
<dbReference type="EMBL" id="CAADRP010001597">
    <property type="protein sequence ID" value="VFU44293.1"/>
    <property type="molecule type" value="Genomic_DNA"/>
</dbReference>
<organism evidence="1">
    <name type="scientific">Salix viminalis</name>
    <name type="common">Common osier</name>
    <name type="synonym">Basket willow</name>
    <dbReference type="NCBI Taxonomy" id="40686"/>
    <lineage>
        <taxon>Eukaryota</taxon>
        <taxon>Viridiplantae</taxon>
        <taxon>Streptophyta</taxon>
        <taxon>Embryophyta</taxon>
        <taxon>Tracheophyta</taxon>
        <taxon>Spermatophyta</taxon>
        <taxon>Magnoliopsida</taxon>
        <taxon>eudicotyledons</taxon>
        <taxon>Gunneridae</taxon>
        <taxon>Pentapetalae</taxon>
        <taxon>rosids</taxon>
        <taxon>fabids</taxon>
        <taxon>Malpighiales</taxon>
        <taxon>Salicaceae</taxon>
        <taxon>Saliceae</taxon>
        <taxon>Salix</taxon>
    </lineage>
</organism>
<evidence type="ECO:0000313" key="1">
    <source>
        <dbReference type="EMBL" id="VFU44293.1"/>
    </source>
</evidence>
<dbReference type="AlphaFoldDB" id="A0A6N2LSF4"/>
<reference evidence="1" key="1">
    <citation type="submission" date="2019-03" db="EMBL/GenBank/DDBJ databases">
        <authorList>
            <person name="Mank J."/>
            <person name="Almeida P."/>
        </authorList>
    </citation>
    <scope>NUCLEOTIDE SEQUENCE</scope>
    <source>
        <strain evidence="1">78183</strain>
    </source>
</reference>
<sequence>MELLVRVAIPDAVQKIPKHVTVCQQIHITEVVKKRNTVAMEEGEGCLEKAFKRTFPSISYNARCTFCSPAGA</sequence>
<gene>
    <name evidence="1" type="ORF">SVIM_LOCUS271425</name>
</gene>
<name>A0A6N2LSF4_SALVM</name>